<gene>
    <name evidence="2" type="ORF">D9619_005603</name>
</gene>
<accession>A0A8H5BXW9</accession>
<comment type="caution">
    <text evidence="2">The sequence shown here is derived from an EMBL/GenBank/DDBJ whole genome shotgun (WGS) entry which is preliminary data.</text>
</comment>
<evidence type="ECO:0000259" key="1">
    <source>
        <dbReference type="Pfam" id="PF24016"/>
    </source>
</evidence>
<dbReference type="Proteomes" id="UP000567179">
    <property type="component" value="Unassembled WGS sequence"/>
</dbReference>
<organism evidence="2 3">
    <name type="scientific">Psilocybe cf. subviscida</name>
    <dbReference type="NCBI Taxonomy" id="2480587"/>
    <lineage>
        <taxon>Eukaryota</taxon>
        <taxon>Fungi</taxon>
        <taxon>Dikarya</taxon>
        <taxon>Basidiomycota</taxon>
        <taxon>Agaricomycotina</taxon>
        <taxon>Agaricomycetes</taxon>
        <taxon>Agaricomycetidae</taxon>
        <taxon>Agaricales</taxon>
        <taxon>Agaricineae</taxon>
        <taxon>Strophariaceae</taxon>
        <taxon>Psilocybe</taxon>
    </lineage>
</organism>
<reference evidence="2 3" key="1">
    <citation type="journal article" date="2020" name="ISME J.">
        <title>Uncovering the hidden diversity of litter-decomposition mechanisms in mushroom-forming fungi.</title>
        <authorList>
            <person name="Floudas D."/>
            <person name="Bentzer J."/>
            <person name="Ahren D."/>
            <person name="Johansson T."/>
            <person name="Persson P."/>
            <person name="Tunlid A."/>
        </authorList>
    </citation>
    <scope>NUCLEOTIDE SEQUENCE [LARGE SCALE GENOMIC DNA]</scope>
    <source>
        <strain evidence="2 3">CBS 101986</strain>
    </source>
</reference>
<keyword evidence="3" id="KW-1185">Reference proteome</keyword>
<dbReference type="InterPro" id="IPR055754">
    <property type="entry name" value="DUF7330"/>
</dbReference>
<name>A0A8H5BXW9_9AGAR</name>
<sequence length="202" mass="23022">MSLSDHSSLSDNKSTHLLNYTSNRGLHKVKYQGDTEFDYSLHGGQKPIDVSLVLPHYRAHNQPINHKMSLAVTGEDESIKIKVCRSVPRSNFELEVLAETSGVTIWLPSDFRGQIRFSGRPTFSAGFVNRILQNARLNETDENDYQGEDYVVVVSQGHITFRMWDVQTRSPENTRKECFKRLFGCASKAPETSIDWDTLLRD</sequence>
<evidence type="ECO:0000313" key="2">
    <source>
        <dbReference type="EMBL" id="KAF5330397.1"/>
    </source>
</evidence>
<dbReference type="AlphaFoldDB" id="A0A8H5BXW9"/>
<feature type="domain" description="DUF7330" evidence="1">
    <location>
        <begin position="40"/>
        <end position="121"/>
    </location>
</feature>
<proteinExistence type="predicted"/>
<protein>
    <recommendedName>
        <fullName evidence="1">DUF7330 domain-containing protein</fullName>
    </recommendedName>
</protein>
<evidence type="ECO:0000313" key="3">
    <source>
        <dbReference type="Proteomes" id="UP000567179"/>
    </source>
</evidence>
<dbReference type="EMBL" id="JAACJJ010000001">
    <property type="protein sequence ID" value="KAF5330397.1"/>
    <property type="molecule type" value="Genomic_DNA"/>
</dbReference>
<dbReference type="OrthoDB" id="3177929at2759"/>
<dbReference type="Pfam" id="PF24016">
    <property type="entry name" value="DUF7330"/>
    <property type="match status" value="1"/>
</dbReference>